<dbReference type="RefSeq" id="WP_136549650.1">
    <property type="nucleotide sequence ID" value="NZ_CP031093.1"/>
</dbReference>
<feature type="domain" description="Superoxide dismutase copper/zinc binding" evidence="5">
    <location>
        <begin position="55"/>
        <end position="181"/>
    </location>
</feature>
<feature type="signal peptide" evidence="4">
    <location>
        <begin position="1"/>
        <end position="21"/>
    </location>
</feature>
<dbReference type="InterPro" id="IPR001424">
    <property type="entry name" value="SOD_Cu_Zn_dom"/>
</dbReference>
<evidence type="ECO:0000259" key="5">
    <source>
        <dbReference type="Pfam" id="PF00080"/>
    </source>
</evidence>
<reference evidence="6 7" key="1">
    <citation type="submission" date="2018-07" db="EMBL/GenBank/DDBJ databases">
        <title>Marsedoiliclastica nanhaica gen. nov. sp. nov., a novel marine hydrocarbonoclastic bacterium isolated from an in-situ enriched hydrocarbon-degrading consortium in deep-sea sediment.</title>
        <authorList>
            <person name="Dong C."/>
            <person name="Ma T."/>
            <person name="Liu R."/>
            <person name="Shao Z."/>
        </authorList>
    </citation>
    <scope>NUCLEOTIDE SEQUENCE [LARGE SCALE GENOMIC DNA]</scope>
    <source>
        <strain evidence="7">soil36-7</strain>
    </source>
</reference>
<evidence type="ECO:0000256" key="3">
    <source>
        <dbReference type="SAM" id="MobiDB-lite"/>
    </source>
</evidence>
<comment type="cofactor">
    <cofactor evidence="2">
        <name>Cu cation</name>
        <dbReference type="ChEBI" id="CHEBI:23378"/>
    </cofactor>
    <text evidence="2">Binds 1 copper ion per subunit.</text>
</comment>
<dbReference type="AlphaFoldDB" id="A0A4P7XJJ8"/>
<dbReference type="EMBL" id="CP031093">
    <property type="protein sequence ID" value="QCF26943.1"/>
    <property type="molecule type" value="Genomic_DNA"/>
</dbReference>
<name>A0A4P7XJJ8_9ALTE</name>
<sequence>MKKAVALFLMALPVLPAGAYAATSGTAVGANLAIEMHKVTTDGIGEPMGEMRVLEHSDGVLFEPDLEGLEPGLHGFHLHQNGSCGPEKKNGKVTPGGAAGGHFDPQSKGAHNGPYQAGHLGDLPALYVAEDGTATHEVLAPRLRFEQVAGHALMIHQGPDNYSDNPEALGGGGPRVACGVIRPD</sequence>
<gene>
    <name evidence="6" type="ORF">soil367_13930</name>
</gene>
<comment type="cofactor">
    <cofactor evidence="2">
        <name>Zn(2+)</name>
        <dbReference type="ChEBI" id="CHEBI:29105"/>
    </cofactor>
    <text evidence="2">Binds 1 zinc ion per subunit.</text>
</comment>
<dbReference type="EC" id="1.15.1.1" evidence="2"/>
<dbReference type="PANTHER" id="PTHR10003">
    <property type="entry name" value="SUPEROXIDE DISMUTASE CU-ZN -RELATED"/>
    <property type="match status" value="1"/>
</dbReference>
<dbReference type="PROSITE" id="PS00087">
    <property type="entry name" value="SOD_CU_ZN_1"/>
    <property type="match status" value="1"/>
</dbReference>
<evidence type="ECO:0000313" key="6">
    <source>
        <dbReference type="EMBL" id="QCF26943.1"/>
    </source>
</evidence>
<keyword evidence="2" id="KW-0862">Zinc</keyword>
<keyword evidence="2" id="KW-0479">Metal-binding</keyword>
<protein>
    <recommendedName>
        <fullName evidence="2">Superoxide dismutase [Cu-Zn]</fullName>
        <ecNumber evidence="2">1.15.1.1</ecNumber>
    </recommendedName>
</protein>
<evidence type="ECO:0000256" key="4">
    <source>
        <dbReference type="SAM" id="SignalP"/>
    </source>
</evidence>
<evidence type="ECO:0000313" key="7">
    <source>
        <dbReference type="Proteomes" id="UP000298049"/>
    </source>
</evidence>
<dbReference type="InterPro" id="IPR036423">
    <property type="entry name" value="SOD-like_Cu/Zn_dom_sf"/>
</dbReference>
<keyword evidence="2" id="KW-0560">Oxidoreductase</keyword>
<keyword evidence="2" id="KW-0186">Copper</keyword>
<dbReference type="InterPro" id="IPR018152">
    <property type="entry name" value="SOD_Cu/Zn_BS"/>
</dbReference>
<dbReference type="KEGG" id="hmi:soil367_13930"/>
<evidence type="ECO:0000256" key="1">
    <source>
        <dbReference type="ARBA" id="ARBA00010457"/>
    </source>
</evidence>
<feature type="chain" id="PRO_5020816888" description="Superoxide dismutase [Cu-Zn]" evidence="4">
    <location>
        <begin position="22"/>
        <end position="184"/>
    </location>
</feature>
<comment type="function">
    <text evidence="2">Destroys radicals which are normally produced within the cells and which are toxic to biological systems.</text>
</comment>
<dbReference type="PROSITE" id="PS00332">
    <property type="entry name" value="SOD_CU_ZN_2"/>
    <property type="match status" value="1"/>
</dbReference>
<dbReference type="CDD" id="cd00305">
    <property type="entry name" value="Cu-Zn_Superoxide_Dismutase"/>
    <property type="match status" value="1"/>
</dbReference>
<feature type="region of interest" description="Disordered" evidence="3">
    <location>
        <begin position="79"/>
        <end position="113"/>
    </location>
</feature>
<keyword evidence="4" id="KW-0732">Signal</keyword>
<comment type="similarity">
    <text evidence="1 2">Belongs to the Cu-Zn superoxide dismutase family.</text>
</comment>
<dbReference type="Pfam" id="PF00080">
    <property type="entry name" value="Sod_Cu"/>
    <property type="match status" value="1"/>
</dbReference>
<dbReference type="GO" id="GO:0005507">
    <property type="term" value="F:copper ion binding"/>
    <property type="evidence" value="ECO:0007669"/>
    <property type="project" value="InterPro"/>
</dbReference>
<dbReference type="Proteomes" id="UP000298049">
    <property type="component" value="Chromosome"/>
</dbReference>
<dbReference type="OrthoDB" id="5431326at2"/>
<keyword evidence="7" id="KW-1185">Reference proteome</keyword>
<organism evidence="6 7">
    <name type="scientific">Hydrocarboniclastica marina</name>
    <dbReference type="NCBI Taxonomy" id="2259620"/>
    <lineage>
        <taxon>Bacteria</taxon>
        <taxon>Pseudomonadati</taxon>
        <taxon>Pseudomonadota</taxon>
        <taxon>Gammaproteobacteria</taxon>
        <taxon>Alteromonadales</taxon>
        <taxon>Alteromonadaceae</taxon>
        <taxon>Hydrocarboniclastica</taxon>
    </lineage>
</organism>
<proteinExistence type="inferred from homology"/>
<accession>A0A4P7XJJ8</accession>
<dbReference type="NCBIfam" id="NF007628">
    <property type="entry name" value="PRK10290.1"/>
    <property type="match status" value="1"/>
</dbReference>
<dbReference type="Gene3D" id="2.60.40.200">
    <property type="entry name" value="Superoxide dismutase, copper/zinc binding domain"/>
    <property type="match status" value="1"/>
</dbReference>
<evidence type="ECO:0000256" key="2">
    <source>
        <dbReference type="RuleBase" id="RU000393"/>
    </source>
</evidence>
<dbReference type="InterPro" id="IPR024134">
    <property type="entry name" value="SOD_Cu/Zn_/chaperone"/>
</dbReference>
<dbReference type="GO" id="GO:0004784">
    <property type="term" value="F:superoxide dismutase activity"/>
    <property type="evidence" value="ECO:0007669"/>
    <property type="project" value="UniProtKB-EC"/>
</dbReference>
<dbReference type="SUPFAM" id="SSF49329">
    <property type="entry name" value="Cu,Zn superoxide dismutase-like"/>
    <property type="match status" value="1"/>
</dbReference>
<comment type="catalytic activity">
    <reaction evidence="2">
        <text>2 superoxide + 2 H(+) = H2O2 + O2</text>
        <dbReference type="Rhea" id="RHEA:20696"/>
        <dbReference type="ChEBI" id="CHEBI:15378"/>
        <dbReference type="ChEBI" id="CHEBI:15379"/>
        <dbReference type="ChEBI" id="CHEBI:16240"/>
        <dbReference type="ChEBI" id="CHEBI:18421"/>
        <dbReference type="EC" id="1.15.1.1"/>
    </reaction>
</comment>